<reference evidence="2 3" key="1">
    <citation type="submission" date="2019-09" db="EMBL/GenBank/DDBJ databases">
        <title>YIM 132548 draft genome.</title>
        <authorList>
            <person name="Jiang L."/>
        </authorList>
    </citation>
    <scope>NUCLEOTIDE SEQUENCE [LARGE SCALE GENOMIC DNA]</scope>
    <source>
        <strain evidence="2 3">YIM 132548</strain>
    </source>
</reference>
<sequence length="88" mass="9145">MMTLRAVCFGVAIGLCGGVAVSAEVDQMDGLTGSAHQETVLNQKRPAGLQPSPEARLPELGVAADASRRGLLASTMDKPWNPHICIGC</sequence>
<keyword evidence="3" id="KW-1185">Reference proteome</keyword>
<name>A0A6N6MI58_9HYPH</name>
<evidence type="ECO:0000313" key="2">
    <source>
        <dbReference type="EMBL" id="KAB1070057.1"/>
    </source>
</evidence>
<dbReference type="Proteomes" id="UP000441523">
    <property type="component" value="Unassembled WGS sequence"/>
</dbReference>
<organism evidence="2 3">
    <name type="scientific">Methylobacterium planeticum</name>
    <dbReference type="NCBI Taxonomy" id="2615211"/>
    <lineage>
        <taxon>Bacteria</taxon>
        <taxon>Pseudomonadati</taxon>
        <taxon>Pseudomonadota</taxon>
        <taxon>Alphaproteobacteria</taxon>
        <taxon>Hyphomicrobiales</taxon>
        <taxon>Methylobacteriaceae</taxon>
        <taxon>Methylobacterium</taxon>
    </lineage>
</organism>
<evidence type="ECO:0000256" key="1">
    <source>
        <dbReference type="SAM" id="SignalP"/>
    </source>
</evidence>
<gene>
    <name evidence="2" type="ORF">F6X51_24110</name>
</gene>
<dbReference type="EMBL" id="VZZJ01000033">
    <property type="protein sequence ID" value="KAB1070057.1"/>
    <property type="molecule type" value="Genomic_DNA"/>
</dbReference>
<comment type="caution">
    <text evidence="2">The sequence shown here is derived from an EMBL/GenBank/DDBJ whole genome shotgun (WGS) entry which is preliminary data.</text>
</comment>
<keyword evidence="1" id="KW-0732">Signal</keyword>
<protein>
    <submittedName>
        <fullName evidence="2">Uncharacterized protein</fullName>
    </submittedName>
</protein>
<accession>A0A6N6MI58</accession>
<feature type="chain" id="PRO_5027051572" evidence="1">
    <location>
        <begin position="23"/>
        <end position="88"/>
    </location>
</feature>
<proteinExistence type="predicted"/>
<dbReference type="AlphaFoldDB" id="A0A6N6MI58"/>
<feature type="signal peptide" evidence="1">
    <location>
        <begin position="1"/>
        <end position="22"/>
    </location>
</feature>
<evidence type="ECO:0000313" key="3">
    <source>
        <dbReference type="Proteomes" id="UP000441523"/>
    </source>
</evidence>
<dbReference type="RefSeq" id="WP_150966272.1">
    <property type="nucleotide sequence ID" value="NZ_VZZJ01000033.1"/>
</dbReference>